<comment type="caution">
    <text evidence="1">The sequence shown here is derived from an EMBL/GenBank/DDBJ whole genome shotgun (WGS) entry which is preliminary data.</text>
</comment>
<evidence type="ECO:0000313" key="1">
    <source>
        <dbReference type="EMBL" id="TPE44509.1"/>
    </source>
</evidence>
<dbReference type="GO" id="GO:0016301">
    <property type="term" value="F:kinase activity"/>
    <property type="evidence" value="ECO:0007669"/>
    <property type="project" value="UniProtKB-KW"/>
</dbReference>
<evidence type="ECO:0000313" key="2">
    <source>
        <dbReference type="Proteomes" id="UP000316727"/>
    </source>
</evidence>
<keyword evidence="2" id="KW-1185">Reference proteome</keyword>
<feature type="non-terminal residue" evidence="1">
    <location>
        <position position="41"/>
    </location>
</feature>
<dbReference type="EMBL" id="VFRQ01000004">
    <property type="protein sequence ID" value="TPE44509.1"/>
    <property type="molecule type" value="Genomic_DNA"/>
</dbReference>
<gene>
    <name evidence="1" type="ORF">FJM65_10245</name>
</gene>
<protein>
    <submittedName>
        <fullName evidence="1">PAS domain-containing sensor histidine kinase</fullName>
    </submittedName>
</protein>
<accession>A0A501W4J7</accession>
<dbReference type="AlphaFoldDB" id="A0A501W4J7"/>
<organism evidence="1 2">
    <name type="scientific">Pontibacter mangrovi</name>
    <dbReference type="NCBI Taxonomy" id="2589816"/>
    <lineage>
        <taxon>Bacteria</taxon>
        <taxon>Pseudomonadati</taxon>
        <taxon>Bacteroidota</taxon>
        <taxon>Cytophagia</taxon>
        <taxon>Cytophagales</taxon>
        <taxon>Hymenobacteraceae</taxon>
        <taxon>Pontibacter</taxon>
    </lineage>
</organism>
<dbReference type="Proteomes" id="UP000316727">
    <property type="component" value="Unassembled WGS sequence"/>
</dbReference>
<keyword evidence="1" id="KW-0808">Transferase</keyword>
<keyword evidence="1" id="KW-0418">Kinase</keyword>
<proteinExistence type="predicted"/>
<reference evidence="1 2" key="1">
    <citation type="submission" date="2019-06" db="EMBL/GenBank/DDBJ databases">
        <title>A novel bacterium of genus Pontibacter, isolated from marine sediment.</title>
        <authorList>
            <person name="Huang H."/>
            <person name="Mo K."/>
            <person name="Hu Y."/>
        </authorList>
    </citation>
    <scope>NUCLEOTIDE SEQUENCE [LARGE SCALE GENOMIC DNA]</scope>
    <source>
        <strain evidence="1 2">HB172049</strain>
    </source>
</reference>
<name>A0A501W4J7_9BACT</name>
<sequence>MNAALFNENIASIFIDQVREYAIFAMDTEGVITTWNKGAER</sequence>